<dbReference type="EMBL" id="CABIKO010000212">
    <property type="protein sequence ID" value="VVA31336.1"/>
    <property type="molecule type" value="Genomic_DNA"/>
</dbReference>
<dbReference type="InParanoid" id="A0A5E4FV40"/>
<dbReference type="OMA" id="HEKKSGR"/>
<evidence type="ECO:0000313" key="1">
    <source>
        <dbReference type="EMBL" id="VVA31336.1"/>
    </source>
</evidence>
<name>A0A5E4FV40_PRUDU</name>
<dbReference type="Proteomes" id="UP000327085">
    <property type="component" value="Chromosome 1"/>
</dbReference>
<accession>A0A5E4FV40</accession>
<dbReference type="InterPro" id="IPR008183">
    <property type="entry name" value="Aldose_1/G6P_1-epimerase"/>
</dbReference>
<dbReference type="Gramene" id="VVA31336">
    <property type="protein sequence ID" value="VVA31336"/>
    <property type="gene ID" value="Prudul26B035301"/>
</dbReference>
<dbReference type="PANTHER" id="PTHR10091">
    <property type="entry name" value="ALDOSE-1-EPIMERASE"/>
    <property type="match status" value="1"/>
</dbReference>
<evidence type="ECO:0000313" key="2">
    <source>
        <dbReference type="Proteomes" id="UP000327085"/>
    </source>
</evidence>
<organism evidence="1 2">
    <name type="scientific">Prunus dulcis</name>
    <name type="common">Almond</name>
    <name type="synonym">Amygdalus dulcis</name>
    <dbReference type="NCBI Taxonomy" id="3755"/>
    <lineage>
        <taxon>Eukaryota</taxon>
        <taxon>Viridiplantae</taxon>
        <taxon>Streptophyta</taxon>
        <taxon>Embryophyta</taxon>
        <taxon>Tracheophyta</taxon>
        <taxon>Spermatophyta</taxon>
        <taxon>Magnoliopsida</taxon>
        <taxon>eudicotyledons</taxon>
        <taxon>Gunneridae</taxon>
        <taxon>Pentapetalae</taxon>
        <taxon>rosids</taxon>
        <taxon>fabids</taxon>
        <taxon>Rosales</taxon>
        <taxon>Rosaceae</taxon>
        <taxon>Amygdaloideae</taxon>
        <taxon>Amygdaleae</taxon>
        <taxon>Prunus</taxon>
    </lineage>
</organism>
<sequence length="111" mass="12539">MKAIALNKPTRVNLAQHAFWNPGGSDILHHYIQIFRSRITPVNSQLIPTGKIAPVKQTPYDFSSPQTIKSRIKKLPNGYDINYVLNGYKGDRVLKKAAVMHEKKSGRVLEL</sequence>
<dbReference type="Pfam" id="PF01263">
    <property type="entry name" value="Aldose_epim"/>
    <property type="match status" value="1"/>
</dbReference>
<dbReference type="InterPro" id="IPR014718">
    <property type="entry name" value="GH-type_carb-bd"/>
</dbReference>
<dbReference type="GO" id="GO:0030246">
    <property type="term" value="F:carbohydrate binding"/>
    <property type="evidence" value="ECO:0007669"/>
    <property type="project" value="InterPro"/>
</dbReference>
<dbReference type="GO" id="GO:0033499">
    <property type="term" value="P:galactose catabolic process via UDP-galactose, Leloir pathway"/>
    <property type="evidence" value="ECO:0007669"/>
    <property type="project" value="TreeGrafter"/>
</dbReference>
<dbReference type="Gene3D" id="2.70.98.10">
    <property type="match status" value="1"/>
</dbReference>
<protein>
    <submittedName>
        <fullName evidence="1">Uncharacterized protein</fullName>
    </submittedName>
</protein>
<dbReference type="GO" id="GO:0004034">
    <property type="term" value="F:aldose 1-epimerase activity"/>
    <property type="evidence" value="ECO:0007669"/>
    <property type="project" value="TreeGrafter"/>
</dbReference>
<proteinExistence type="predicted"/>
<dbReference type="SUPFAM" id="SSF74650">
    <property type="entry name" value="Galactose mutarotase-like"/>
    <property type="match status" value="1"/>
</dbReference>
<dbReference type="PANTHER" id="PTHR10091:SF0">
    <property type="entry name" value="GALACTOSE MUTAROTASE"/>
    <property type="match status" value="1"/>
</dbReference>
<dbReference type="AlphaFoldDB" id="A0A5E4FV40"/>
<reference evidence="2" key="1">
    <citation type="journal article" date="2020" name="Plant J.">
        <title>Transposons played a major role in the diversification between the closely related almond and peach genomes: results from the almond genome sequence.</title>
        <authorList>
            <person name="Alioto T."/>
            <person name="Alexiou K.G."/>
            <person name="Bardil A."/>
            <person name="Barteri F."/>
            <person name="Castanera R."/>
            <person name="Cruz F."/>
            <person name="Dhingra A."/>
            <person name="Duval H."/>
            <person name="Fernandez I Marti A."/>
            <person name="Frias L."/>
            <person name="Galan B."/>
            <person name="Garcia J.L."/>
            <person name="Howad W."/>
            <person name="Gomez-Garrido J."/>
            <person name="Gut M."/>
            <person name="Julca I."/>
            <person name="Morata J."/>
            <person name="Puigdomenech P."/>
            <person name="Ribeca P."/>
            <person name="Rubio Cabetas M.J."/>
            <person name="Vlasova A."/>
            <person name="Wirthensohn M."/>
            <person name="Garcia-Mas J."/>
            <person name="Gabaldon T."/>
            <person name="Casacuberta J.M."/>
            <person name="Arus P."/>
        </authorList>
    </citation>
    <scope>NUCLEOTIDE SEQUENCE [LARGE SCALE GENOMIC DNA]</scope>
    <source>
        <strain evidence="2">cv. Texas</strain>
    </source>
</reference>
<dbReference type="InterPro" id="IPR011013">
    <property type="entry name" value="Gal_mutarotase_sf_dom"/>
</dbReference>
<dbReference type="GO" id="GO:0006006">
    <property type="term" value="P:glucose metabolic process"/>
    <property type="evidence" value="ECO:0007669"/>
    <property type="project" value="TreeGrafter"/>
</dbReference>
<gene>
    <name evidence="1" type="ORF">ALMOND_2B035301</name>
</gene>